<dbReference type="EMBL" id="CADCXU010030948">
    <property type="protein sequence ID" value="CAB0017164.1"/>
    <property type="molecule type" value="Genomic_DNA"/>
</dbReference>
<dbReference type="Proteomes" id="UP000479000">
    <property type="component" value="Unassembled WGS sequence"/>
</dbReference>
<gene>
    <name evidence="1" type="ORF">NTEN_LOCUS21210</name>
</gene>
<reference evidence="1 2" key="1">
    <citation type="submission" date="2020-02" db="EMBL/GenBank/DDBJ databases">
        <authorList>
            <person name="Ferguson B K."/>
        </authorList>
    </citation>
    <scope>NUCLEOTIDE SEQUENCE [LARGE SCALE GENOMIC DNA]</scope>
</reference>
<keyword evidence="2" id="KW-1185">Reference proteome</keyword>
<organism evidence="1 2">
    <name type="scientific">Nesidiocoris tenuis</name>
    <dbReference type="NCBI Taxonomy" id="355587"/>
    <lineage>
        <taxon>Eukaryota</taxon>
        <taxon>Metazoa</taxon>
        <taxon>Ecdysozoa</taxon>
        <taxon>Arthropoda</taxon>
        <taxon>Hexapoda</taxon>
        <taxon>Insecta</taxon>
        <taxon>Pterygota</taxon>
        <taxon>Neoptera</taxon>
        <taxon>Paraneoptera</taxon>
        <taxon>Hemiptera</taxon>
        <taxon>Heteroptera</taxon>
        <taxon>Panheteroptera</taxon>
        <taxon>Cimicomorpha</taxon>
        <taxon>Miridae</taxon>
        <taxon>Dicyphina</taxon>
        <taxon>Nesidiocoris</taxon>
    </lineage>
</organism>
<evidence type="ECO:0000313" key="2">
    <source>
        <dbReference type="Proteomes" id="UP000479000"/>
    </source>
</evidence>
<dbReference type="AlphaFoldDB" id="A0A6H5HJ82"/>
<evidence type="ECO:0000313" key="1">
    <source>
        <dbReference type="EMBL" id="CAB0017164.1"/>
    </source>
</evidence>
<feature type="non-terminal residue" evidence="1">
    <location>
        <position position="1"/>
    </location>
</feature>
<protein>
    <submittedName>
        <fullName evidence="1">Uncharacterized protein</fullName>
    </submittedName>
</protein>
<name>A0A6H5HJ82_9HEMI</name>
<proteinExistence type="predicted"/>
<accession>A0A6H5HJ82</accession>
<sequence length="109" mass="12807">GSGPWEIQIYAARDFLSWPAPVWWDLFEDLTQQLERGSNPRHLIKVEESFVALVENNLRRERDPSRYLAQEAQIKRTLLISLVFLHARTGVRHSVYTSLRLKNSFRQSV</sequence>